<accession>A0A5B7HHH0</accession>
<comment type="caution">
    <text evidence="1">The sequence shown here is derived from an EMBL/GenBank/DDBJ whole genome shotgun (WGS) entry which is preliminary data.</text>
</comment>
<dbReference type="AlphaFoldDB" id="A0A5B7HHH0"/>
<evidence type="ECO:0000313" key="2">
    <source>
        <dbReference type="Proteomes" id="UP000324222"/>
    </source>
</evidence>
<dbReference type="Proteomes" id="UP000324222">
    <property type="component" value="Unassembled WGS sequence"/>
</dbReference>
<keyword evidence="2" id="KW-1185">Reference proteome</keyword>
<evidence type="ECO:0000313" key="1">
    <source>
        <dbReference type="EMBL" id="MPC71860.1"/>
    </source>
</evidence>
<organism evidence="1 2">
    <name type="scientific">Portunus trituberculatus</name>
    <name type="common">Swimming crab</name>
    <name type="synonym">Neptunus trituberculatus</name>
    <dbReference type="NCBI Taxonomy" id="210409"/>
    <lineage>
        <taxon>Eukaryota</taxon>
        <taxon>Metazoa</taxon>
        <taxon>Ecdysozoa</taxon>
        <taxon>Arthropoda</taxon>
        <taxon>Crustacea</taxon>
        <taxon>Multicrustacea</taxon>
        <taxon>Malacostraca</taxon>
        <taxon>Eumalacostraca</taxon>
        <taxon>Eucarida</taxon>
        <taxon>Decapoda</taxon>
        <taxon>Pleocyemata</taxon>
        <taxon>Brachyura</taxon>
        <taxon>Eubrachyura</taxon>
        <taxon>Portunoidea</taxon>
        <taxon>Portunidae</taxon>
        <taxon>Portuninae</taxon>
        <taxon>Portunus</taxon>
    </lineage>
</organism>
<protein>
    <submittedName>
        <fullName evidence="1">Uncharacterized protein</fullName>
    </submittedName>
</protein>
<name>A0A5B7HHH0_PORTR</name>
<proteinExistence type="predicted"/>
<sequence length="133" mass="14261">MSRRGPAGHGGSVFALAGRMTGPLWAQGDAKRCCAAGRGGQASHRLTCGARRRGGEARPEVCGVSDLLFAVDQQVGRDVPHATHLWRVGPSSCRQLRCDSSICAHETLAATWRWAHGSGCLLLLQPPHESRWP</sequence>
<gene>
    <name evidence="1" type="ORF">E2C01_066150</name>
</gene>
<dbReference type="EMBL" id="VSRR010033692">
    <property type="protein sequence ID" value="MPC71860.1"/>
    <property type="molecule type" value="Genomic_DNA"/>
</dbReference>
<reference evidence="1 2" key="1">
    <citation type="submission" date="2019-05" db="EMBL/GenBank/DDBJ databases">
        <title>Another draft genome of Portunus trituberculatus and its Hox gene families provides insights of decapod evolution.</title>
        <authorList>
            <person name="Jeong J.-H."/>
            <person name="Song I."/>
            <person name="Kim S."/>
            <person name="Choi T."/>
            <person name="Kim D."/>
            <person name="Ryu S."/>
            <person name="Kim W."/>
        </authorList>
    </citation>
    <scope>NUCLEOTIDE SEQUENCE [LARGE SCALE GENOMIC DNA]</scope>
    <source>
        <tissue evidence="1">Muscle</tissue>
    </source>
</reference>